<proteinExistence type="inferred from homology"/>
<organism evidence="7 8">
    <name type="scientific">Bordetella genomosp. 8</name>
    <dbReference type="NCBI Taxonomy" id="1416806"/>
    <lineage>
        <taxon>Bacteria</taxon>
        <taxon>Pseudomonadati</taxon>
        <taxon>Pseudomonadota</taxon>
        <taxon>Betaproteobacteria</taxon>
        <taxon>Burkholderiales</taxon>
        <taxon>Alcaligenaceae</taxon>
        <taxon>Bordetella</taxon>
    </lineage>
</organism>
<dbReference type="KEGG" id="bgv:CAL12_23135"/>
<dbReference type="STRING" id="1416806.CAL12_23135"/>
<dbReference type="RefSeq" id="WP_086066757.1">
    <property type="nucleotide sequence ID" value="NZ_CP021108.1"/>
</dbReference>
<dbReference type="Proteomes" id="UP000194151">
    <property type="component" value="Chromosome"/>
</dbReference>
<dbReference type="SMART" id="SM00382">
    <property type="entry name" value="AAA"/>
    <property type="match status" value="1"/>
</dbReference>
<gene>
    <name evidence="7" type="ORF">CAL12_23135</name>
</gene>
<name>A0A1W6YQY3_9BORD</name>
<evidence type="ECO:0000259" key="6">
    <source>
        <dbReference type="PROSITE" id="PS50893"/>
    </source>
</evidence>
<accession>A0A1W6YQY3</accession>
<evidence type="ECO:0000313" key="8">
    <source>
        <dbReference type="Proteomes" id="UP000194151"/>
    </source>
</evidence>
<evidence type="ECO:0000256" key="2">
    <source>
        <dbReference type="ARBA" id="ARBA00022448"/>
    </source>
</evidence>
<keyword evidence="3" id="KW-1003">Cell membrane</keyword>
<keyword evidence="4" id="KW-0547">Nucleotide-binding</keyword>
<keyword evidence="2" id="KW-0813">Transport</keyword>
<dbReference type="Gene3D" id="3.40.50.300">
    <property type="entry name" value="P-loop containing nucleotide triphosphate hydrolases"/>
    <property type="match status" value="1"/>
</dbReference>
<comment type="similarity">
    <text evidence="1">Belongs to the ABC transporter superfamily.</text>
</comment>
<feature type="domain" description="ABC transporter" evidence="6">
    <location>
        <begin position="19"/>
        <end position="250"/>
    </location>
</feature>
<dbReference type="EMBL" id="CP021108">
    <property type="protein sequence ID" value="ARP83424.1"/>
    <property type="molecule type" value="Genomic_DNA"/>
</dbReference>
<dbReference type="PANTHER" id="PTHR42788:SF2">
    <property type="entry name" value="ABC TRANSPORTER ATP-BINDING PROTEIN"/>
    <property type="match status" value="1"/>
</dbReference>
<dbReference type="InterPro" id="IPR050166">
    <property type="entry name" value="ABC_transporter_ATP-bind"/>
</dbReference>
<dbReference type="PROSITE" id="PS50893">
    <property type="entry name" value="ABC_TRANSPORTER_2"/>
    <property type="match status" value="1"/>
</dbReference>
<keyword evidence="8" id="KW-1185">Reference proteome</keyword>
<dbReference type="SUPFAM" id="SSF52540">
    <property type="entry name" value="P-loop containing nucleoside triphosphate hydrolases"/>
    <property type="match status" value="1"/>
</dbReference>
<dbReference type="GO" id="GO:0016887">
    <property type="term" value="F:ATP hydrolysis activity"/>
    <property type="evidence" value="ECO:0007669"/>
    <property type="project" value="InterPro"/>
</dbReference>
<evidence type="ECO:0000256" key="3">
    <source>
        <dbReference type="ARBA" id="ARBA00022475"/>
    </source>
</evidence>
<dbReference type="OrthoDB" id="8683598at2"/>
<keyword evidence="3" id="KW-0472">Membrane</keyword>
<evidence type="ECO:0000256" key="4">
    <source>
        <dbReference type="ARBA" id="ARBA00022741"/>
    </source>
</evidence>
<dbReference type="PANTHER" id="PTHR42788">
    <property type="entry name" value="TAURINE IMPORT ATP-BINDING PROTEIN-RELATED"/>
    <property type="match status" value="1"/>
</dbReference>
<evidence type="ECO:0000256" key="1">
    <source>
        <dbReference type="ARBA" id="ARBA00005417"/>
    </source>
</evidence>
<reference evidence="7 8" key="1">
    <citation type="submission" date="2017-05" db="EMBL/GenBank/DDBJ databases">
        <title>Complete and WGS of Bordetella genogroups.</title>
        <authorList>
            <person name="Spilker T."/>
            <person name="LiPuma J."/>
        </authorList>
    </citation>
    <scope>NUCLEOTIDE SEQUENCE [LARGE SCALE GENOMIC DNA]</scope>
    <source>
        <strain evidence="7 8">AU19157</strain>
    </source>
</reference>
<dbReference type="CDD" id="cd03293">
    <property type="entry name" value="ABC_NrtD_SsuB_transporters"/>
    <property type="match status" value="1"/>
</dbReference>
<sequence>MSLIQPDGRAAPASEPVQLSIRGVRKSFPGKGGGVQVLDGLDFDIYEKDFVSIIGPSGCGKSTIFNIIAGLLQADSGQLIYRGEAVSSMRGRVGYMMQKDLLFPWRTVLENVLLGLRIRGVAEREAVDTAREYLSTFGLSGFEKAYPQTLSGGMRQRVALMRTLIMDPDILLLDEPFSALDYQTRLYLESVLLEAVETFHKTVILVTHDVDEAVALSRRVVALSGRPTRVKNIHQIDIERGSPIEARADRRFSEYFHTLCGELDIQTRKKAA</sequence>
<keyword evidence="5 7" id="KW-0067">ATP-binding</keyword>
<protein>
    <submittedName>
        <fullName evidence="7">Spermidine/putrescine ABC transporter ATP-binding protein</fullName>
    </submittedName>
</protein>
<dbReference type="InterPro" id="IPR003439">
    <property type="entry name" value="ABC_transporter-like_ATP-bd"/>
</dbReference>
<evidence type="ECO:0000313" key="7">
    <source>
        <dbReference type="EMBL" id="ARP83424.1"/>
    </source>
</evidence>
<dbReference type="AlphaFoldDB" id="A0A1W6YQY3"/>
<dbReference type="InterPro" id="IPR003593">
    <property type="entry name" value="AAA+_ATPase"/>
</dbReference>
<evidence type="ECO:0000256" key="5">
    <source>
        <dbReference type="ARBA" id="ARBA00022840"/>
    </source>
</evidence>
<dbReference type="GO" id="GO:0005524">
    <property type="term" value="F:ATP binding"/>
    <property type="evidence" value="ECO:0007669"/>
    <property type="project" value="UniProtKB-KW"/>
</dbReference>
<dbReference type="InterPro" id="IPR027417">
    <property type="entry name" value="P-loop_NTPase"/>
</dbReference>
<dbReference type="Pfam" id="PF00005">
    <property type="entry name" value="ABC_tran"/>
    <property type="match status" value="1"/>
</dbReference>